<dbReference type="AlphaFoldDB" id="A0AAW0DIZ3"/>
<evidence type="ECO:0000313" key="2">
    <source>
        <dbReference type="EMBL" id="KAK7051114.1"/>
    </source>
</evidence>
<protein>
    <submittedName>
        <fullName evidence="2">Uncharacterized protein</fullName>
    </submittedName>
</protein>
<name>A0AAW0DIZ3_9AGAR</name>
<proteinExistence type="predicted"/>
<dbReference type="EMBL" id="JAYKXP010000014">
    <property type="protein sequence ID" value="KAK7051114.1"/>
    <property type="molecule type" value="Genomic_DNA"/>
</dbReference>
<dbReference type="Proteomes" id="UP001383192">
    <property type="component" value="Unassembled WGS sequence"/>
</dbReference>
<feature type="region of interest" description="Disordered" evidence="1">
    <location>
        <begin position="1"/>
        <end position="95"/>
    </location>
</feature>
<evidence type="ECO:0000256" key="1">
    <source>
        <dbReference type="SAM" id="MobiDB-lite"/>
    </source>
</evidence>
<evidence type="ECO:0000313" key="3">
    <source>
        <dbReference type="Proteomes" id="UP001383192"/>
    </source>
</evidence>
<reference evidence="2 3" key="1">
    <citation type="submission" date="2024-01" db="EMBL/GenBank/DDBJ databases">
        <title>A draft genome for a cacao thread blight-causing isolate of Paramarasmius palmivorus.</title>
        <authorList>
            <person name="Baruah I.K."/>
            <person name="Bukari Y."/>
            <person name="Amoako-Attah I."/>
            <person name="Meinhardt L.W."/>
            <person name="Bailey B.A."/>
            <person name="Cohen S.P."/>
        </authorList>
    </citation>
    <scope>NUCLEOTIDE SEQUENCE [LARGE SCALE GENOMIC DNA]</scope>
    <source>
        <strain evidence="2 3">GH-12</strain>
    </source>
</reference>
<comment type="caution">
    <text evidence="2">The sequence shown here is derived from an EMBL/GenBank/DDBJ whole genome shotgun (WGS) entry which is preliminary data.</text>
</comment>
<organism evidence="2 3">
    <name type="scientific">Paramarasmius palmivorus</name>
    <dbReference type="NCBI Taxonomy" id="297713"/>
    <lineage>
        <taxon>Eukaryota</taxon>
        <taxon>Fungi</taxon>
        <taxon>Dikarya</taxon>
        <taxon>Basidiomycota</taxon>
        <taxon>Agaricomycotina</taxon>
        <taxon>Agaricomycetes</taxon>
        <taxon>Agaricomycetidae</taxon>
        <taxon>Agaricales</taxon>
        <taxon>Marasmiineae</taxon>
        <taxon>Marasmiaceae</taxon>
        <taxon>Paramarasmius</taxon>
    </lineage>
</organism>
<sequence length="95" mass="10153">MQTGRPNGKTETSSDMLTPSNQLLPALQEDSIPSASANNKPDEDNNDLIDDEAEESGESSDDSGEDLDSNKENSSGYSDMEISDEEVTKAGLNRA</sequence>
<accession>A0AAW0DIZ3</accession>
<keyword evidence="3" id="KW-1185">Reference proteome</keyword>
<feature type="compositionally biased region" description="Acidic residues" evidence="1">
    <location>
        <begin position="44"/>
        <end position="67"/>
    </location>
</feature>
<gene>
    <name evidence="2" type="ORF">VNI00_005226</name>
</gene>
<feature type="compositionally biased region" description="Polar residues" evidence="1">
    <location>
        <begin position="1"/>
        <end position="23"/>
    </location>
</feature>